<dbReference type="OrthoDB" id="9813092at2"/>
<evidence type="ECO:0000313" key="3">
    <source>
        <dbReference type="Proteomes" id="UP000197097"/>
    </source>
</evidence>
<dbReference type="GO" id="GO:0005737">
    <property type="term" value="C:cytoplasm"/>
    <property type="evidence" value="ECO:0007669"/>
    <property type="project" value="TreeGrafter"/>
</dbReference>
<dbReference type="CDD" id="cd03196">
    <property type="entry name" value="GST_C_5"/>
    <property type="match status" value="1"/>
</dbReference>
<dbReference type="PANTHER" id="PTHR43968">
    <property type="match status" value="1"/>
</dbReference>
<dbReference type="Gene3D" id="1.20.1050.10">
    <property type="match status" value="1"/>
</dbReference>
<feature type="domain" description="GST N-terminal" evidence="1">
    <location>
        <begin position="3"/>
        <end position="82"/>
    </location>
</feature>
<dbReference type="InterPro" id="IPR004045">
    <property type="entry name" value="Glutathione_S-Trfase_N"/>
</dbReference>
<dbReference type="Gene3D" id="3.40.30.10">
    <property type="entry name" value="Glutaredoxin"/>
    <property type="match status" value="1"/>
</dbReference>
<protein>
    <submittedName>
        <fullName evidence="2">Glutathione S-transferase</fullName>
    </submittedName>
</protein>
<dbReference type="Pfam" id="PF13417">
    <property type="entry name" value="GST_N_3"/>
    <property type="match status" value="1"/>
</dbReference>
<sequence length="204" mass="22364">MNDGPILYSFRRCPYAMRARMALLVSGTSYEHREVVLRDKPAAMLAASPKGTVPVLVLTGGAVIDESVDIMRWALAQGDPEDWLARGDAALVAEFDGAFKHHLDRYKYAGRHGVDPLEHRSAGLAMLAERLDVRLAEQDYLDGARRGFGDVAIFPFVRQFAGVDPAWFGGHAPRRVRDWLAGLVESDLFARAMTKAAPWAAAGA</sequence>
<dbReference type="InterPro" id="IPR036249">
    <property type="entry name" value="Thioredoxin-like_sf"/>
</dbReference>
<evidence type="ECO:0000259" key="1">
    <source>
        <dbReference type="PROSITE" id="PS50404"/>
    </source>
</evidence>
<accession>A0A246JYS2</accession>
<dbReference type="CDD" id="cd03060">
    <property type="entry name" value="GST_N_Omega_like"/>
    <property type="match status" value="1"/>
</dbReference>
<reference evidence="2 3" key="1">
    <citation type="journal article" date="2002" name="Int. J. Syst. Evol. Microbiol.">
        <title>Sphingopyxis witflariensis sp. nov., isolated from activated sludge.</title>
        <authorList>
            <person name="Kampfer P."/>
            <person name="Witzenberger R."/>
            <person name="Denner E.B."/>
            <person name="Busse H.J."/>
            <person name="Neef A."/>
        </authorList>
    </citation>
    <scope>NUCLEOTIDE SEQUENCE [LARGE SCALE GENOMIC DNA]</scope>
    <source>
        <strain evidence="2 3">DSM 14551</strain>
    </source>
</reference>
<dbReference type="PROSITE" id="PS50404">
    <property type="entry name" value="GST_NTER"/>
    <property type="match status" value="1"/>
</dbReference>
<dbReference type="PROSITE" id="PS51354">
    <property type="entry name" value="GLUTAREDOXIN_2"/>
    <property type="match status" value="1"/>
</dbReference>
<proteinExistence type="predicted"/>
<dbReference type="InterPro" id="IPR036282">
    <property type="entry name" value="Glutathione-S-Trfase_C_sf"/>
</dbReference>
<name>A0A246JYS2_9SPHN</name>
<organism evidence="2 3">
    <name type="scientific">Sphingopyxis witflariensis</name>
    <dbReference type="NCBI Taxonomy" id="173675"/>
    <lineage>
        <taxon>Bacteria</taxon>
        <taxon>Pseudomonadati</taxon>
        <taxon>Pseudomonadota</taxon>
        <taxon>Alphaproteobacteria</taxon>
        <taxon>Sphingomonadales</taxon>
        <taxon>Sphingomonadaceae</taxon>
        <taxon>Sphingopyxis</taxon>
    </lineage>
</organism>
<keyword evidence="2" id="KW-0808">Transferase</keyword>
<dbReference type="SUPFAM" id="SSF52833">
    <property type="entry name" value="Thioredoxin-like"/>
    <property type="match status" value="1"/>
</dbReference>
<dbReference type="InterPro" id="IPR050983">
    <property type="entry name" value="GST_Omega/HSP26"/>
</dbReference>
<dbReference type="RefSeq" id="WP_088472687.1">
    <property type="nucleotide sequence ID" value="NZ_NISJ01000004.1"/>
</dbReference>
<dbReference type="PANTHER" id="PTHR43968:SF6">
    <property type="entry name" value="GLUTATHIONE S-TRANSFERASE OMEGA"/>
    <property type="match status" value="1"/>
</dbReference>
<dbReference type="EMBL" id="NISJ01000004">
    <property type="protein sequence ID" value="OWQ98070.1"/>
    <property type="molecule type" value="Genomic_DNA"/>
</dbReference>
<evidence type="ECO:0000313" key="2">
    <source>
        <dbReference type="EMBL" id="OWQ98070.1"/>
    </source>
</evidence>
<dbReference type="Proteomes" id="UP000197097">
    <property type="component" value="Unassembled WGS sequence"/>
</dbReference>
<dbReference type="AlphaFoldDB" id="A0A246JYS2"/>
<dbReference type="GO" id="GO:0016740">
    <property type="term" value="F:transferase activity"/>
    <property type="evidence" value="ECO:0007669"/>
    <property type="project" value="UniProtKB-KW"/>
</dbReference>
<keyword evidence="3" id="KW-1185">Reference proteome</keyword>
<dbReference type="SUPFAM" id="SSF47616">
    <property type="entry name" value="GST C-terminal domain-like"/>
    <property type="match status" value="1"/>
</dbReference>
<comment type="caution">
    <text evidence="2">The sequence shown here is derived from an EMBL/GenBank/DDBJ whole genome shotgun (WGS) entry which is preliminary data.</text>
</comment>
<gene>
    <name evidence="2" type="ORF">CDQ91_10035</name>
</gene>